<dbReference type="AlphaFoldDB" id="A0A5K1HVH1"/>
<organism evidence="1">
    <name type="scientific">Nymphaea colorata</name>
    <name type="common">pocket water lily</name>
    <dbReference type="NCBI Taxonomy" id="210225"/>
    <lineage>
        <taxon>Eukaryota</taxon>
        <taxon>Viridiplantae</taxon>
        <taxon>Streptophyta</taxon>
        <taxon>Embryophyta</taxon>
        <taxon>Tracheophyta</taxon>
        <taxon>Spermatophyta</taxon>
        <taxon>Magnoliopsida</taxon>
        <taxon>Nymphaeales</taxon>
        <taxon>Nymphaeaceae</taxon>
        <taxon>Nymphaea</taxon>
    </lineage>
</organism>
<evidence type="ECO:0000313" key="1">
    <source>
        <dbReference type="EMBL" id="VVW89274.1"/>
    </source>
</evidence>
<dbReference type="InterPro" id="IPR011009">
    <property type="entry name" value="Kinase-like_dom_sf"/>
</dbReference>
<proteinExistence type="predicted"/>
<gene>
    <name evidence="1" type="ORF">NYM_LOCUS30332</name>
</gene>
<dbReference type="Gene3D" id="1.10.510.10">
    <property type="entry name" value="Transferase(Phosphotransferase) domain 1"/>
    <property type="match status" value="1"/>
</dbReference>
<accession>A0A5K1HVH1</accession>
<evidence type="ECO:0008006" key="2">
    <source>
        <dbReference type="Google" id="ProtNLM"/>
    </source>
</evidence>
<protein>
    <recommendedName>
        <fullName evidence="2">Protein kinase domain-containing protein</fullName>
    </recommendedName>
</protein>
<dbReference type="EMBL" id="LR722195">
    <property type="protein sequence ID" value="VVW89274.1"/>
    <property type="molecule type" value="Genomic_DNA"/>
</dbReference>
<reference evidence="1" key="1">
    <citation type="submission" date="2019-09" db="EMBL/GenBank/DDBJ databases">
        <authorList>
            <person name="Zhang L."/>
        </authorList>
    </citation>
    <scope>NUCLEOTIDE SEQUENCE</scope>
</reference>
<name>A0A5K1HVH1_9MAGN</name>
<sequence length="60" mass="6916">MLYGYLPFQSNYIEEIQEMTISCNISLRNNHWSNVSEEAKDLILKILTPAATRITTKQAL</sequence>
<dbReference type="SUPFAM" id="SSF56112">
    <property type="entry name" value="Protein kinase-like (PK-like)"/>
    <property type="match status" value="1"/>
</dbReference>